<evidence type="ECO:0000313" key="3">
    <source>
        <dbReference type="Proteomes" id="UP000006727"/>
    </source>
</evidence>
<dbReference type="EMBL" id="ABEU02000014">
    <property type="protein sequence ID" value="PNR41014.1"/>
    <property type="molecule type" value="Genomic_DNA"/>
</dbReference>
<reference evidence="2" key="3">
    <citation type="submission" date="2020-12" db="UniProtKB">
        <authorList>
            <consortium name="EnsemblPlants"/>
        </authorList>
    </citation>
    <scope>IDENTIFICATION</scope>
</reference>
<protein>
    <submittedName>
        <fullName evidence="1 2">Uncharacterized protein</fullName>
    </submittedName>
</protein>
<dbReference type="InParanoid" id="A0A2K1JHI4"/>
<dbReference type="AlphaFoldDB" id="A0A2K1JHI4"/>
<name>A0A2K1JHI4_PHYPA</name>
<reference evidence="1 3" key="1">
    <citation type="journal article" date="2008" name="Science">
        <title>The Physcomitrella genome reveals evolutionary insights into the conquest of land by plants.</title>
        <authorList>
            <person name="Rensing S."/>
            <person name="Lang D."/>
            <person name="Zimmer A."/>
            <person name="Terry A."/>
            <person name="Salamov A."/>
            <person name="Shapiro H."/>
            <person name="Nishiyama T."/>
            <person name="Perroud P.-F."/>
            <person name="Lindquist E."/>
            <person name="Kamisugi Y."/>
            <person name="Tanahashi T."/>
            <person name="Sakakibara K."/>
            <person name="Fujita T."/>
            <person name="Oishi K."/>
            <person name="Shin-I T."/>
            <person name="Kuroki Y."/>
            <person name="Toyoda A."/>
            <person name="Suzuki Y."/>
            <person name="Hashimoto A."/>
            <person name="Yamaguchi K."/>
            <person name="Sugano A."/>
            <person name="Kohara Y."/>
            <person name="Fujiyama A."/>
            <person name="Anterola A."/>
            <person name="Aoki S."/>
            <person name="Ashton N."/>
            <person name="Barbazuk W.B."/>
            <person name="Barker E."/>
            <person name="Bennetzen J."/>
            <person name="Bezanilla M."/>
            <person name="Blankenship R."/>
            <person name="Cho S.H."/>
            <person name="Dutcher S."/>
            <person name="Estelle M."/>
            <person name="Fawcett J.A."/>
            <person name="Gundlach H."/>
            <person name="Hanada K."/>
            <person name="Heyl A."/>
            <person name="Hicks K.A."/>
            <person name="Hugh J."/>
            <person name="Lohr M."/>
            <person name="Mayer K."/>
            <person name="Melkozernov A."/>
            <person name="Murata T."/>
            <person name="Nelson D."/>
            <person name="Pils B."/>
            <person name="Prigge M."/>
            <person name="Reiss B."/>
            <person name="Renner T."/>
            <person name="Rombauts S."/>
            <person name="Rushton P."/>
            <person name="Sanderfoot A."/>
            <person name="Schween G."/>
            <person name="Shiu S.-H."/>
            <person name="Stueber K."/>
            <person name="Theodoulou F.L."/>
            <person name="Tu H."/>
            <person name="Van de Peer Y."/>
            <person name="Verrier P.J."/>
            <person name="Waters E."/>
            <person name="Wood A."/>
            <person name="Yang L."/>
            <person name="Cove D."/>
            <person name="Cuming A."/>
            <person name="Hasebe M."/>
            <person name="Lucas S."/>
            <person name="Mishler D.B."/>
            <person name="Reski R."/>
            <person name="Grigoriev I."/>
            <person name="Quatrano R.S."/>
            <person name="Boore J.L."/>
        </authorList>
    </citation>
    <scope>NUCLEOTIDE SEQUENCE [LARGE SCALE GENOMIC DNA]</scope>
    <source>
        <strain evidence="2 3">cv. Gransden 2004</strain>
    </source>
</reference>
<dbReference type="Proteomes" id="UP000006727">
    <property type="component" value="Chromosome 14"/>
</dbReference>
<organism evidence="1">
    <name type="scientific">Physcomitrium patens</name>
    <name type="common">Spreading-leaved earth moss</name>
    <name type="synonym">Physcomitrella patens</name>
    <dbReference type="NCBI Taxonomy" id="3218"/>
    <lineage>
        <taxon>Eukaryota</taxon>
        <taxon>Viridiplantae</taxon>
        <taxon>Streptophyta</taxon>
        <taxon>Embryophyta</taxon>
        <taxon>Bryophyta</taxon>
        <taxon>Bryophytina</taxon>
        <taxon>Bryopsida</taxon>
        <taxon>Funariidae</taxon>
        <taxon>Funariales</taxon>
        <taxon>Funariaceae</taxon>
        <taxon>Physcomitrium</taxon>
    </lineage>
</organism>
<gene>
    <name evidence="1" type="ORF">PHYPA_018417</name>
</gene>
<evidence type="ECO:0000313" key="2">
    <source>
        <dbReference type="EnsemblPlants" id="PAC:32963261.CDS.1"/>
    </source>
</evidence>
<sequence length="92" mass="10925">MRAITLQCWNQDLLRAREEENILIKYSMASLLHFNYRRLYTLLPQKLYQKTEGCAVQTLRQLYSLNQRATRKHTNTKADQTINCYSGTLQIK</sequence>
<accession>A0A2K1JHI4</accession>
<dbReference type="Gramene" id="Pp3c14_12301V3.1">
    <property type="protein sequence ID" value="PAC:32963261.CDS.1"/>
    <property type="gene ID" value="Pp3c14_12301"/>
</dbReference>
<evidence type="ECO:0000313" key="1">
    <source>
        <dbReference type="EMBL" id="PNR41014.1"/>
    </source>
</evidence>
<proteinExistence type="predicted"/>
<reference evidence="1 3" key="2">
    <citation type="journal article" date="2018" name="Plant J.">
        <title>The Physcomitrella patens chromosome-scale assembly reveals moss genome structure and evolution.</title>
        <authorList>
            <person name="Lang D."/>
            <person name="Ullrich K.K."/>
            <person name="Murat F."/>
            <person name="Fuchs J."/>
            <person name="Jenkins J."/>
            <person name="Haas F.B."/>
            <person name="Piednoel M."/>
            <person name="Gundlach H."/>
            <person name="Van Bel M."/>
            <person name="Meyberg R."/>
            <person name="Vives C."/>
            <person name="Morata J."/>
            <person name="Symeonidi A."/>
            <person name="Hiss M."/>
            <person name="Muchero W."/>
            <person name="Kamisugi Y."/>
            <person name="Saleh O."/>
            <person name="Blanc G."/>
            <person name="Decker E.L."/>
            <person name="van Gessel N."/>
            <person name="Grimwood J."/>
            <person name="Hayes R.D."/>
            <person name="Graham S.W."/>
            <person name="Gunter L.E."/>
            <person name="McDaniel S.F."/>
            <person name="Hoernstein S.N.W."/>
            <person name="Larsson A."/>
            <person name="Li F.W."/>
            <person name="Perroud P.F."/>
            <person name="Phillips J."/>
            <person name="Ranjan P."/>
            <person name="Rokshar D.S."/>
            <person name="Rothfels C.J."/>
            <person name="Schneider L."/>
            <person name="Shu S."/>
            <person name="Stevenson D.W."/>
            <person name="Thummler F."/>
            <person name="Tillich M."/>
            <person name="Villarreal Aguilar J.C."/>
            <person name="Widiez T."/>
            <person name="Wong G.K."/>
            <person name="Wymore A."/>
            <person name="Zhang Y."/>
            <person name="Zimmer A.D."/>
            <person name="Quatrano R.S."/>
            <person name="Mayer K.F.X."/>
            <person name="Goodstein D."/>
            <person name="Casacuberta J.M."/>
            <person name="Vandepoele K."/>
            <person name="Reski R."/>
            <person name="Cuming A.C."/>
            <person name="Tuskan G.A."/>
            <person name="Maumus F."/>
            <person name="Salse J."/>
            <person name="Schmutz J."/>
            <person name="Rensing S.A."/>
        </authorList>
    </citation>
    <scope>NUCLEOTIDE SEQUENCE [LARGE SCALE GENOMIC DNA]</scope>
    <source>
        <strain evidence="2 3">cv. Gransden 2004</strain>
    </source>
</reference>
<keyword evidence="3" id="KW-1185">Reference proteome</keyword>
<dbReference type="EnsemblPlants" id="Pp3c14_12301V3.1">
    <property type="protein sequence ID" value="PAC:32963261.CDS.1"/>
    <property type="gene ID" value="Pp3c14_12301"/>
</dbReference>